<keyword evidence="1" id="KW-0472">Membrane</keyword>
<feature type="transmembrane region" description="Helical" evidence="1">
    <location>
        <begin position="244"/>
        <end position="262"/>
    </location>
</feature>
<feature type="transmembrane region" description="Helical" evidence="1">
    <location>
        <begin position="16"/>
        <end position="38"/>
    </location>
</feature>
<protein>
    <submittedName>
        <fullName evidence="2">Uncharacterized protein</fullName>
    </submittedName>
</protein>
<evidence type="ECO:0000313" key="3">
    <source>
        <dbReference type="Proteomes" id="UP000734823"/>
    </source>
</evidence>
<evidence type="ECO:0000256" key="1">
    <source>
        <dbReference type="SAM" id="Phobius"/>
    </source>
</evidence>
<keyword evidence="3" id="KW-1185">Reference proteome</keyword>
<feature type="transmembrane region" description="Helical" evidence="1">
    <location>
        <begin position="358"/>
        <end position="377"/>
    </location>
</feature>
<evidence type="ECO:0000313" key="2">
    <source>
        <dbReference type="EMBL" id="MBC6446641.1"/>
    </source>
</evidence>
<proteinExistence type="predicted"/>
<reference evidence="2 3" key="1">
    <citation type="submission" date="2020-06" db="EMBL/GenBank/DDBJ databases">
        <title>Actinokineospora xiongansis sp. nov., isolated from soil of Baiyangdian.</title>
        <authorList>
            <person name="Zhang X."/>
        </authorList>
    </citation>
    <scope>NUCLEOTIDE SEQUENCE [LARGE SCALE GENOMIC DNA]</scope>
    <source>
        <strain evidence="2 3">HBU206404</strain>
    </source>
</reference>
<feature type="transmembrane region" description="Helical" evidence="1">
    <location>
        <begin position="294"/>
        <end position="316"/>
    </location>
</feature>
<accession>A0ABR7L1T1</accession>
<organism evidence="2 3">
    <name type="scientific">Actinokineospora xionganensis</name>
    <dbReference type="NCBI Taxonomy" id="2684470"/>
    <lineage>
        <taxon>Bacteria</taxon>
        <taxon>Bacillati</taxon>
        <taxon>Actinomycetota</taxon>
        <taxon>Actinomycetes</taxon>
        <taxon>Pseudonocardiales</taxon>
        <taxon>Pseudonocardiaceae</taxon>
        <taxon>Actinokineospora</taxon>
    </lineage>
</organism>
<dbReference type="RefSeq" id="WP_187218696.1">
    <property type="nucleotide sequence ID" value="NZ_JABVED010000002.1"/>
</dbReference>
<feature type="transmembrane region" description="Helical" evidence="1">
    <location>
        <begin position="183"/>
        <end position="200"/>
    </location>
</feature>
<gene>
    <name evidence="2" type="ORF">GPZ80_05560</name>
</gene>
<comment type="caution">
    <text evidence="2">The sequence shown here is derived from an EMBL/GenBank/DDBJ whole genome shotgun (WGS) entry which is preliminary data.</text>
</comment>
<feature type="transmembrane region" description="Helical" evidence="1">
    <location>
        <begin position="269"/>
        <end position="288"/>
    </location>
</feature>
<feature type="transmembrane region" description="Helical" evidence="1">
    <location>
        <begin position="64"/>
        <end position="85"/>
    </location>
</feature>
<keyword evidence="1" id="KW-0812">Transmembrane</keyword>
<feature type="transmembrane region" description="Helical" evidence="1">
    <location>
        <begin position="147"/>
        <end position="163"/>
    </location>
</feature>
<feature type="transmembrane region" description="Helical" evidence="1">
    <location>
        <begin position="212"/>
        <end position="232"/>
    </location>
</feature>
<feature type="transmembrane region" description="Helical" evidence="1">
    <location>
        <begin position="328"/>
        <end position="346"/>
    </location>
</feature>
<dbReference type="Proteomes" id="UP000734823">
    <property type="component" value="Unassembled WGS sequence"/>
</dbReference>
<keyword evidence="1" id="KW-1133">Transmembrane helix</keyword>
<name>A0ABR7L1T1_9PSEU</name>
<feature type="transmembrane region" description="Helical" evidence="1">
    <location>
        <begin position="105"/>
        <end position="127"/>
    </location>
</feature>
<dbReference type="EMBL" id="JABVED010000002">
    <property type="protein sequence ID" value="MBC6446641.1"/>
    <property type="molecule type" value="Genomic_DNA"/>
</dbReference>
<sequence length="601" mass="63571">MTLAHADTPPAGGAPVLQILIALGMFAAVFIPLTIFVVREARGRKTLLGGLADFSARITGLPRWAPLPMAVAFASGMSALIGVYWDVPIHMELGRDEGPLANPSHYPIYFGLVGIFASGIISAALAVRDMPPRGLKIGPNLRIPRGSVLMMATGSVGLMGFPLDDLWHRLFGQDVTEWGPTHVLMICGGIIVVIGIQLLLAEARQITGDTKVTRWLGVIAAGAWLMGTSAMLMEFDLGVPQFPMLAHVGLVALTTTWPMVVARASFGPGGALITVAVLLLSRLVFVAIPFAQDFHVAVLLPCIAEAIIIEVVALFLRPGYAFGAVSGLAVGTLGMLAETGLSQWIMPDPWPTSMLADTLVVGVLAGVAGGLIGAWQHQRIEEIAHPQTIAPQGFRRRHALGLVGALGATAVLGFVVPPQDPEPGWSADIQLTESPTGLHVERPDGAPERWVNATVKITPASITEDAVWLNGFSWQGGGFNSAPLVPLGDGVYRTSEPLPVFGNWKSGIRLHTADRVLTLAPVYAPADPAANAPAIAAVDGPHPFVAEIDFLQRERKSDTPAVLWSIAYLFVGGVFALAWALFAWLYASAAQPVREQSSAPA</sequence>
<feature type="transmembrane region" description="Helical" evidence="1">
    <location>
        <begin position="561"/>
        <end position="587"/>
    </location>
</feature>